<organism evidence="2 3">
    <name type="scientific">Aegilops tauschii subsp. strangulata</name>
    <name type="common">Goatgrass</name>
    <dbReference type="NCBI Taxonomy" id="200361"/>
    <lineage>
        <taxon>Eukaryota</taxon>
        <taxon>Viridiplantae</taxon>
        <taxon>Streptophyta</taxon>
        <taxon>Embryophyta</taxon>
        <taxon>Tracheophyta</taxon>
        <taxon>Spermatophyta</taxon>
        <taxon>Magnoliopsida</taxon>
        <taxon>Liliopsida</taxon>
        <taxon>Poales</taxon>
        <taxon>Poaceae</taxon>
        <taxon>BOP clade</taxon>
        <taxon>Pooideae</taxon>
        <taxon>Triticodae</taxon>
        <taxon>Triticeae</taxon>
        <taxon>Triticinae</taxon>
        <taxon>Aegilops</taxon>
    </lineage>
</organism>
<evidence type="ECO:0000313" key="3">
    <source>
        <dbReference type="Proteomes" id="UP000015105"/>
    </source>
</evidence>
<evidence type="ECO:0000256" key="1">
    <source>
        <dbReference type="SAM" id="Phobius"/>
    </source>
</evidence>
<keyword evidence="3" id="KW-1185">Reference proteome</keyword>
<dbReference type="EnsemblPlants" id="AET5Gv20747100.20">
    <property type="protein sequence ID" value="AET5Gv20747100.20"/>
    <property type="gene ID" value="AET5Gv20747100"/>
</dbReference>
<protein>
    <submittedName>
        <fullName evidence="2">Uncharacterized protein</fullName>
    </submittedName>
</protein>
<dbReference type="AlphaFoldDB" id="A0A453LFX4"/>
<keyword evidence="1" id="KW-1133">Transmembrane helix</keyword>
<dbReference type="STRING" id="200361.A0A453LFX4"/>
<feature type="transmembrane region" description="Helical" evidence="1">
    <location>
        <begin position="28"/>
        <end position="48"/>
    </location>
</feature>
<keyword evidence="1" id="KW-0472">Membrane</keyword>
<reference evidence="3" key="1">
    <citation type="journal article" date="2014" name="Science">
        <title>Ancient hybridizations among the ancestral genomes of bread wheat.</title>
        <authorList>
            <consortium name="International Wheat Genome Sequencing Consortium,"/>
            <person name="Marcussen T."/>
            <person name="Sandve S.R."/>
            <person name="Heier L."/>
            <person name="Spannagl M."/>
            <person name="Pfeifer M."/>
            <person name="Jakobsen K.S."/>
            <person name="Wulff B.B."/>
            <person name="Steuernagel B."/>
            <person name="Mayer K.F."/>
            <person name="Olsen O.A."/>
        </authorList>
    </citation>
    <scope>NUCLEOTIDE SEQUENCE [LARGE SCALE GENOMIC DNA]</scope>
    <source>
        <strain evidence="3">cv. AL8/78</strain>
    </source>
</reference>
<reference evidence="2" key="5">
    <citation type="journal article" date="2021" name="G3 (Bethesda)">
        <title>Aegilops tauschii genome assembly Aet v5.0 features greater sequence contiguity and improved annotation.</title>
        <authorList>
            <person name="Wang L."/>
            <person name="Zhu T."/>
            <person name="Rodriguez J.C."/>
            <person name="Deal K.R."/>
            <person name="Dubcovsky J."/>
            <person name="McGuire P.E."/>
            <person name="Lux T."/>
            <person name="Spannagl M."/>
            <person name="Mayer K.F.X."/>
            <person name="Baldrich P."/>
            <person name="Meyers B.C."/>
            <person name="Huo N."/>
            <person name="Gu Y.Q."/>
            <person name="Zhou H."/>
            <person name="Devos K.M."/>
            <person name="Bennetzen J.L."/>
            <person name="Unver T."/>
            <person name="Budak H."/>
            <person name="Gulick P.J."/>
            <person name="Galiba G."/>
            <person name="Kalapos B."/>
            <person name="Nelson D.R."/>
            <person name="Li P."/>
            <person name="You F.M."/>
            <person name="Luo M.C."/>
            <person name="Dvorak J."/>
        </authorList>
    </citation>
    <scope>NUCLEOTIDE SEQUENCE [LARGE SCALE GENOMIC DNA]</scope>
    <source>
        <strain evidence="2">cv. AL8/78</strain>
    </source>
</reference>
<accession>A0A453LFX4</accession>
<name>A0A453LFX4_AEGTS</name>
<dbReference type="Proteomes" id="UP000015105">
    <property type="component" value="Chromosome 5D"/>
</dbReference>
<evidence type="ECO:0000313" key="2">
    <source>
        <dbReference type="EnsemblPlants" id="AET5Gv20747100.20"/>
    </source>
</evidence>
<dbReference type="Gramene" id="AET5Gv20747100.20">
    <property type="protein sequence ID" value="AET5Gv20747100.20"/>
    <property type="gene ID" value="AET5Gv20747100"/>
</dbReference>
<proteinExistence type="predicted"/>
<reference evidence="3" key="2">
    <citation type="journal article" date="2017" name="Nat. Plants">
        <title>The Aegilops tauschii genome reveals multiple impacts of transposons.</title>
        <authorList>
            <person name="Zhao G."/>
            <person name="Zou C."/>
            <person name="Li K."/>
            <person name="Wang K."/>
            <person name="Li T."/>
            <person name="Gao L."/>
            <person name="Zhang X."/>
            <person name="Wang H."/>
            <person name="Yang Z."/>
            <person name="Liu X."/>
            <person name="Jiang W."/>
            <person name="Mao L."/>
            <person name="Kong X."/>
            <person name="Jiao Y."/>
            <person name="Jia J."/>
        </authorList>
    </citation>
    <scope>NUCLEOTIDE SEQUENCE [LARGE SCALE GENOMIC DNA]</scope>
    <source>
        <strain evidence="3">cv. AL8/78</strain>
    </source>
</reference>
<sequence>MEGKASGVLGVSILVALARLCASEISCLILMIQMGILLSPMMLLRMILFKLRRKVKWMILILRKLLYEFYVSHKVNCLKRRITNVGACNVKRKRSSDFPVANTFTRYFGKFLSTLSNLGSRVQLSSRIGVEGRGFWNLRFQGN</sequence>
<reference evidence="2" key="4">
    <citation type="submission" date="2019-03" db="UniProtKB">
        <authorList>
            <consortium name="EnsemblPlants"/>
        </authorList>
    </citation>
    <scope>IDENTIFICATION</scope>
</reference>
<reference evidence="2" key="3">
    <citation type="journal article" date="2017" name="Nature">
        <title>Genome sequence of the progenitor of the wheat D genome Aegilops tauschii.</title>
        <authorList>
            <person name="Luo M.C."/>
            <person name="Gu Y.Q."/>
            <person name="Puiu D."/>
            <person name="Wang H."/>
            <person name="Twardziok S.O."/>
            <person name="Deal K.R."/>
            <person name="Huo N."/>
            <person name="Zhu T."/>
            <person name="Wang L."/>
            <person name="Wang Y."/>
            <person name="McGuire P.E."/>
            <person name="Liu S."/>
            <person name="Long H."/>
            <person name="Ramasamy R.K."/>
            <person name="Rodriguez J.C."/>
            <person name="Van S.L."/>
            <person name="Yuan L."/>
            <person name="Wang Z."/>
            <person name="Xia Z."/>
            <person name="Xiao L."/>
            <person name="Anderson O.D."/>
            <person name="Ouyang S."/>
            <person name="Liang Y."/>
            <person name="Zimin A.V."/>
            <person name="Pertea G."/>
            <person name="Qi P."/>
            <person name="Bennetzen J.L."/>
            <person name="Dai X."/>
            <person name="Dawson M.W."/>
            <person name="Muller H.G."/>
            <person name="Kugler K."/>
            <person name="Rivarola-Duarte L."/>
            <person name="Spannagl M."/>
            <person name="Mayer K.F.X."/>
            <person name="Lu F.H."/>
            <person name="Bevan M.W."/>
            <person name="Leroy P."/>
            <person name="Li P."/>
            <person name="You F.M."/>
            <person name="Sun Q."/>
            <person name="Liu Z."/>
            <person name="Lyons E."/>
            <person name="Wicker T."/>
            <person name="Salzberg S.L."/>
            <person name="Devos K.M."/>
            <person name="Dvorak J."/>
        </authorList>
    </citation>
    <scope>NUCLEOTIDE SEQUENCE [LARGE SCALE GENOMIC DNA]</scope>
    <source>
        <strain evidence="2">cv. AL8/78</strain>
    </source>
</reference>
<keyword evidence="1" id="KW-0812">Transmembrane</keyword>